<dbReference type="PRINTS" id="PR00455">
    <property type="entry name" value="HTHTETR"/>
</dbReference>
<dbReference type="PANTHER" id="PTHR30055:SF226">
    <property type="entry name" value="HTH-TYPE TRANSCRIPTIONAL REGULATOR PKSA"/>
    <property type="match status" value="1"/>
</dbReference>
<keyword evidence="1 2" id="KW-0238">DNA-binding</keyword>
<evidence type="ECO:0000313" key="5">
    <source>
        <dbReference type="Proteomes" id="UP000780875"/>
    </source>
</evidence>
<dbReference type="PROSITE" id="PS50977">
    <property type="entry name" value="HTH_TETR_2"/>
    <property type="match status" value="1"/>
</dbReference>
<feature type="domain" description="HTH tetR-type" evidence="3">
    <location>
        <begin position="17"/>
        <end position="77"/>
    </location>
</feature>
<organism evidence="4 5">
    <name type="scientific">Nocardioides mangrovi</name>
    <dbReference type="NCBI Taxonomy" id="2874580"/>
    <lineage>
        <taxon>Bacteria</taxon>
        <taxon>Bacillati</taxon>
        <taxon>Actinomycetota</taxon>
        <taxon>Actinomycetes</taxon>
        <taxon>Propionibacteriales</taxon>
        <taxon>Nocardioidaceae</taxon>
        <taxon>Nocardioides</taxon>
    </lineage>
</organism>
<dbReference type="EMBL" id="JAIQZJ010000008">
    <property type="protein sequence ID" value="MBZ5739562.1"/>
    <property type="molecule type" value="Genomic_DNA"/>
</dbReference>
<dbReference type="InterPro" id="IPR001647">
    <property type="entry name" value="HTH_TetR"/>
</dbReference>
<dbReference type="SUPFAM" id="SSF46689">
    <property type="entry name" value="Homeodomain-like"/>
    <property type="match status" value="1"/>
</dbReference>
<proteinExistence type="predicted"/>
<keyword evidence="5" id="KW-1185">Reference proteome</keyword>
<dbReference type="Gene3D" id="1.10.357.10">
    <property type="entry name" value="Tetracycline Repressor, domain 2"/>
    <property type="match status" value="1"/>
</dbReference>
<evidence type="ECO:0000256" key="1">
    <source>
        <dbReference type="ARBA" id="ARBA00023125"/>
    </source>
</evidence>
<evidence type="ECO:0000259" key="3">
    <source>
        <dbReference type="PROSITE" id="PS50977"/>
    </source>
</evidence>
<dbReference type="InterPro" id="IPR036271">
    <property type="entry name" value="Tet_transcr_reg_TetR-rel_C_sf"/>
</dbReference>
<gene>
    <name evidence="4" type="ORF">K8U61_15415</name>
</gene>
<dbReference type="Pfam" id="PF00440">
    <property type="entry name" value="TetR_N"/>
    <property type="match status" value="1"/>
</dbReference>
<dbReference type="InterPro" id="IPR050109">
    <property type="entry name" value="HTH-type_TetR-like_transc_reg"/>
</dbReference>
<evidence type="ECO:0000313" key="4">
    <source>
        <dbReference type="EMBL" id="MBZ5739562.1"/>
    </source>
</evidence>
<dbReference type="PANTHER" id="PTHR30055">
    <property type="entry name" value="HTH-TYPE TRANSCRIPTIONAL REGULATOR RUTR"/>
    <property type="match status" value="1"/>
</dbReference>
<evidence type="ECO:0000256" key="2">
    <source>
        <dbReference type="PROSITE-ProRule" id="PRU00335"/>
    </source>
</evidence>
<sequence length="210" mass="24071">MDAPVEEGLDRRQRRWRQLHGTIYDAACELFLETGFEETSMDQIAERADVARKTAFNHFPRKRDIIAEWGNRRRLEVRQALSADLLAKPDLEAVLRHYLSGLARQNERERALTRRMLMGWREHGGPFDADPHALADIFERFVVAAVERGDVVAKIHPRMVATMLYASYFGFLYEWCAGTDEEPPFDLEDALMDALDVVLVGLDVDIAGRP</sequence>
<dbReference type="Proteomes" id="UP000780875">
    <property type="component" value="Unassembled WGS sequence"/>
</dbReference>
<dbReference type="SUPFAM" id="SSF48498">
    <property type="entry name" value="Tetracyclin repressor-like, C-terminal domain"/>
    <property type="match status" value="1"/>
</dbReference>
<reference evidence="4 5" key="1">
    <citation type="submission" date="2021-09" db="EMBL/GenBank/DDBJ databases">
        <title>Whole genome sequence of Nocardioides sp. GBK3QG-3.</title>
        <authorList>
            <person name="Tuo L."/>
        </authorList>
    </citation>
    <scope>NUCLEOTIDE SEQUENCE [LARGE SCALE GENOMIC DNA]</scope>
    <source>
        <strain evidence="4 5">GBK3QG-3</strain>
    </source>
</reference>
<feature type="DNA-binding region" description="H-T-H motif" evidence="2">
    <location>
        <begin position="40"/>
        <end position="59"/>
    </location>
</feature>
<protein>
    <submittedName>
        <fullName evidence="4">TetR/AcrR family transcriptional regulator</fullName>
    </submittedName>
</protein>
<comment type="caution">
    <text evidence="4">The sequence shown here is derived from an EMBL/GenBank/DDBJ whole genome shotgun (WGS) entry which is preliminary data.</text>
</comment>
<accession>A0ABS7UFK1</accession>
<name>A0ABS7UFK1_9ACTN</name>
<dbReference type="InterPro" id="IPR009057">
    <property type="entry name" value="Homeodomain-like_sf"/>
</dbReference>
<dbReference type="RefSeq" id="WP_224123947.1">
    <property type="nucleotide sequence ID" value="NZ_JAIQZJ010000008.1"/>
</dbReference>